<gene>
    <name evidence="5" type="ORF">EDC25_10971</name>
</gene>
<dbReference type="SUPFAM" id="SSF53474">
    <property type="entry name" value="alpha/beta-Hydrolases"/>
    <property type="match status" value="1"/>
</dbReference>
<dbReference type="PROSITE" id="PS51257">
    <property type="entry name" value="PROKAR_LIPOPROTEIN"/>
    <property type="match status" value="1"/>
</dbReference>
<evidence type="ECO:0000256" key="3">
    <source>
        <dbReference type="SAM" id="SignalP"/>
    </source>
</evidence>
<dbReference type="InterPro" id="IPR050261">
    <property type="entry name" value="FrsA_esterase"/>
</dbReference>
<feature type="signal peptide" evidence="3">
    <location>
        <begin position="1"/>
        <end position="31"/>
    </location>
</feature>
<organism evidence="5 6">
    <name type="scientific">Pseudofulvimonas gallinarii</name>
    <dbReference type="NCBI Taxonomy" id="634155"/>
    <lineage>
        <taxon>Bacteria</taxon>
        <taxon>Pseudomonadati</taxon>
        <taxon>Pseudomonadota</taxon>
        <taxon>Gammaproteobacteria</taxon>
        <taxon>Lysobacterales</taxon>
        <taxon>Rhodanobacteraceae</taxon>
        <taxon>Pseudofulvimonas</taxon>
    </lineage>
</organism>
<dbReference type="EMBL" id="SMAF01000009">
    <property type="protein sequence ID" value="TCS98218.1"/>
    <property type="molecule type" value="Genomic_DNA"/>
</dbReference>
<evidence type="ECO:0000256" key="1">
    <source>
        <dbReference type="ARBA" id="ARBA00022801"/>
    </source>
</evidence>
<dbReference type="Pfam" id="PF05448">
    <property type="entry name" value="AXE1"/>
    <property type="match status" value="1"/>
</dbReference>
<feature type="domain" description="Acetyl xylan esterase" evidence="4">
    <location>
        <begin position="348"/>
        <end position="488"/>
    </location>
</feature>
<evidence type="ECO:0000313" key="6">
    <source>
        <dbReference type="Proteomes" id="UP000294599"/>
    </source>
</evidence>
<feature type="chain" id="PRO_5020265034" evidence="3">
    <location>
        <begin position="32"/>
        <end position="635"/>
    </location>
</feature>
<evidence type="ECO:0000259" key="4">
    <source>
        <dbReference type="Pfam" id="PF05448"/>
    </source>
</evidence>
<dbReference type="Gene3D" id="3.40.50.1820">
    <property type="entry name" value="alpha/beta hydrolase"/>
    <property type="match status" value="1"/>
</dbReference>
<dbReference type="OrthoDB" id="9809549at2"/>
<dbReference type="InterPro" id="IPR029058">
    <property type="entry name" value="AB_hydrolase_fold"/>
</dbReference>
<evidence type="ECO:0000256" key="2">
    <source>
        <dbReference type="SAM" id="MobiDB-lite"/>
    </source>
</evidence>
<keyword evidence="3" id="KW-0732">Signal</keyword>
<keyword evidence="1" id="KW-0378">Hydrolase</keyword>
<accession>A0A4R3LFL1</accession>
<protein>
    <submittedName>
        <fullName evidence="5">Acetyl xylan esterase AXE1</fullName>
    </submittedName>
</protein>
<dbReference type="GO" id="GO:0052689">
    <property type="term" value="F:carboxylic ester hydrolase activity"/>
    <property type="evidence" value="ECO:0007669"/>
    <property type="project" value="UniProtKB-ARBA"/>
</dbReference>
<feature type="region of interest" description="Disordered" evidence="2">
    <location>
        <begin position="415"/>
        <end position="437"/>
    </location>
</feature>
<dbReference type="Proteomes" id="UP000294599">
    <property type="component" value="Unassembled WGS sequence"/>
</dbReference>
<dbReference type="AlphaFoldDB" id="A0A4R3LFL1"/>
<reference evidence="5 6" key="1">
    <citation type="submission" date="2019-03" db="EMBL/GenBank/DDBJ databases">
        <title>Genomic Encyclopedia of Type Strains, Phase IV (KMG-IV): sequencing the most valuable type-strain genomes for metagenomic binning, comparative biology and taxonomic classification.</title>
        <authorList>
            <person name="Goeker M."/>
        </authorList>
    </citation>
    <scope>NUCLEOTIDE SEQUENCE [LARGE SCALE GENOMIC DNA]</scope>
    <source>
        <strain evidence="5 6">DSM 21944</strain>
    </source>
</reference>
<dbReference type="InterPro" id="IPR008391">
    <property type="entry name" value="AXE1_dom"/>
</dbReference>
<name>A0A4R3LFL1_9GAMM</name>
<proteinExistence type="predicted"/>
<dbReference type="PANTHER" id="PTHR22946">
    <property type="entry name" value="DIENELACTONE HYDROLASE DOMAIN-CONTAINING PROTEIN-RELATED"/>
    <property type="match status" value="1"/>
</dbReference>
<evidence type="ECO:0000313" key="5">
    <source>
        <dbReference type="EMBL" id="TCS98218.1"/>
    </source>
</evidence>
<keyword evidence="6" id="KW-1185">Reference proteome</keyword>
<sequence length="635" mass="70619">MMEPRRLVARLLAPALLAGALLSGACSSDHAADAGVAALAADSPAGRWHLQQGGRRLVLDLGAEGGRAFGEIRREGEPAQKIERIDWQPETGTLSFRSGIEGHWRWYRAVLVDGVLRGRATLLGNHSDMPAASGFIEVVTGWHARRFDQERVPRSWDVQLADGRLARIRIDRGNDPDGTDLVGTYKVFASRSRHSNAEELEYALTGIEWDGETLRFQRALADGIEQFEARAEGRRLHGRYRHDGDGRWRSLQGTRAELLGYGLSARMAAERDDWQALTRRRVAHLLMAGAPDPVDTSVQVLQARVPARRSRRIDEGRDDMPEQWPANYTLDELAFRWTFTAGDGTALERHAHGWIATPAAEGGRRPAVIVLNGHASSAWQMFDPDAWMYWYGDAFARRGHVVLGLDVSHRDYGDDPDGGNHAHPAISRDGQSSEWEQDGERAWDVMRAIDYLLARDDVDPDRIVLAGLSMGAEVAVQAAALDTRVRLTVLGGFMPDLQVMAWNGNHECWQWLNADINEYVDLSTYLALVAPRALIAQSAARDFTFSRRDPPFSADLQVARRARVAWNDQSSRFIHLLHDGEHSLRTGVRDGGVRAFAHDVARVEGDPHWQTAPATVAPGRDLFELVEQALDDGPR</sequence>
<comment type="caution">
    <text evidence="5">The sequence shown here is derived from an EMBL/GenBank/DDBJ whole genome shotgun (WGS) entry which is preliminary data.</text>
</comment>
<dbReference type="PANTHER" id="PTHR22946:SF9">
    <property type="entry name" value="POLYKETIDE TRANSFERASE AF380"/>
    <property type="match status" value="1"/>
</dbReference>